<accession>A0A4V0P2C9</accession>
<dbReference type="FunFam" id="3.40.50.10860:FF:000005">
    <property type="entry name" value="C-1-tetrahydrofolate synthase, cytoplasmic, putative"/>
    <property type="match status" value="1"/>
</dbReference>
<feature type="binding site" evidence="12">
    <location>
        <begin position="189"/>
        <end position="191"/>
    </location>
    <ligand>
        <name>NADP(+)</name>
        <dbReference type="ChEBI" id="CHEBI:58349"/>
    </ligand>
</feature>
<gene>
    <name evidence="12" type="primary">folD</name>
    <name evidence="15" type="ORF">JCM31447_320800</name>
</gene>
<evidence type="ECO:0000256" key="8">
    <source>
        <dbReference type="ARBA" id="ARBA00023002"/>
    </source>
</evidence>
<organism evidence="15 16">
    <name type="scientific">Fluviispira sanaruensis</name>
    <dbReference type="NCBI Taxonomy" id="2493639"/>
    <lineage>
        <taxon>Bacteria</taxon>
        <taxon>Pseudomonadati</taxon>
        <taxon>Bdellovibrionota</taxon>
        <taxon>Oligoflexia</taxon>
        <taxon>Silvanigrellales</taxon>
        <taxon>Silvanigrellaceae</taxon>
        <taxon>Fluviispira</taxon>
    </lineage>
</organism>
<evidence type="ECO:0000313" key="15">
    <source>
        <dbReference type="EMBL" id="BBH52787.1"/>
    </source>
</evidence>
<dbReference type="EC" id="3.5.4.9" evidence="12"/>
<dbReference type="RefSeq" id="WP_216678725.1">
    <property type="nucleotide sequence ID" value="NZ_AP019368.1"/>
</dbReference>
<keyword evidence="6 12" id="KW-0378">Hydrolase</keyword>
<evidence type="ECO:0000313" key="16">
    <source>
        <dbReference type="Proteomes" id="UP000291236"/>
    </source>
</evidence>
<comment type="function">
    <text evidence="12">Catalyzes the oxidation of 5,10-methylenetetrahydrofolate to 5,10-methenyltetrahydrofolate and then the hydrolysis of 5,10-methenyltetrahydrofolate to 10-formyltetrahydrofolate.</text>
</comment>
<dbReference type="EMBL" id="AP019368">
    <property type="protein sequence ID" value="BBH52787.1"/>
    <property type="molecule type" value="Genomic_DNA"/>
</dbReference>
<proteinExistence type="inferred from homology"/>
<comment type="catalytic activity">
    <reaction evidence="12">
        <text>(6R)-5,10-methenyltetrahydrofolate + H2O = (6R)-10-formyltetrahydrofolate + H(+)</text>
        <dbReference type="Rhea" id="RHEA:23700"/>
        <dbReference type="ChEBI" id="CHEBI:15377"/>
        <dbReference type="ChEBI" id="CHEBI:15378"/>
        <dbReference type="ChEBI" id="CHEBI:57455"/>
        <dbReference type="ChEBI" id="CHEBI:195366"/>
        <dbReference type="EC" id="3.5.4.9"/>
    </reaction>
</comment>
<keyword evidence="16" id="KW-1185">Reference proteome</keyword>
<evidence type="ECO:0000256" key="12">
    <source>
        <dbReference type="HAMAP-Rule" id="MF_01576"/>
    </source>
</evidence>
<name>A0A4V0P2C9_FLUSA</name>
<comment type="similarity">
    <text evidence="12">Belongs to the tetrahydrofolate dehydrogenase/cyclohydrolase family.</text>
</comment>
<dbReference type="InterPro" id="IPR020630">
    <property type="entry name" value="THF_DH/CycHdrlase_cat_dom"/>
</dbReference>
<evidence type="ECO:0000256" key="5">
    <source>
        <dbReference type="ARBA" id="ARBA00022755"/>
    </source>
</evidence>
<dbReference type="InterPro" id="IPR020631">
    <property type="entry name" value="THF_DH/CycHdrlase_NAD-bd_dom"/>
</dbReference>
<keyword evidence="5 12" id="KW-0658">Purine biosynthesis</keyword>
<dbReference type="GO" id="GO:0005829">
    <property type="term" value="C:cytosol"/>
    <property type="evidence" value="ECO:0007669"/>
    <property type="project" value="TreeGrafter"/>
</dbReference>
<evidence type="ECO:0000259" key="13">
    <source>
        <dbReference type="Pfam" id="PF00763"/>
    </source>
</evidence>
<dbReference type="GO" id="GO:0009086">
    <property type="term" value="P:methionine biosynthetic process"/>
    <property type="evidence" value="ECO:0007669"/>
    <property type="project" value="UniProtKB-KW"/>
</dbReference>
<dbReference type="SUPFAM" id="SSF51735">
    <property type="entry name" value="NAD(P)-binding Rossmann-fold domains"/>
    <property type="match status" value="1"/>
</dbReference>
<keyword evidence="10 12" id="KW-0486">Methionine biosynthesis</keyword>
<feature type="domain" description="Tetrahydrofolate dehydrogenase/cyclohydrolase NAD(P)-binding" evidence="14">
    <location>
        <begin position="163"/>
        <end position="301"/>
    </location>
</feature>
<protein>
    <recommendedName>
        <fullName evidence="12">Bifunctional protein FolD</fullName>
    </recommendedName>
    <domain>
        <recommendedName>
            <fullName evidence="12">Methylenetetrahydrofolate dehydrogenase</fullName>
            <ecNumber evidence="12">1.5.1.5</ecNumber>
        </recommendedName>
    </domain>
    <domain>
        <recommendedName>
            <fullName evidence="12">Methenyltetrahydrofolate cyclohydrolase</fullName>
            <ecNumber evidence="12">3.5.4.9</ecNumber>
        </recommendedName>
    </domain>
</protein>
<sequence>MKFFSRAQKTGFVIPDLSKTAAFYEGTNCKIMNGKALSAQFISQAQTLRNGKKIPCLAVILTGDNPASHVYVKNKIKIFNEAGFESQSFYLSSADTSEEKIISIIHKLNNDKNVDGILVQLPLPKNVNVEKILNEILPEKDVDGFLAQSIGSLATGEFTHAIACTPFGVLAMLYSYGVEISGKNAVVVGRSNIVGKPMSLLLLSTDATVTIAHSKTKQLKEICQNADILIAAIGKPEFIDKSYIKKNAVVVDVGIHRKENGKLCGDVHTNVTEVAQALSPVPGGVGPMTIAMLMLNTALAAWAKN</sequence>
<feature type="binding site" evidence="12">
    <location>
        <position position="255"/>
    </location>
    <ligand>
        <name>NADP(+)</name>
        <dbReference type="ChEBI" id="CHEBI:58349"/>
    </ligand>
</feature>
<comment type="subunit">
    <text evidence="2 12">Homodimer.</text>
</comment>
<evidence type="ECO:0000256" key="11">
    <source>
        <dbReference type="ARBA" id="ARBA00023268"/>
    </source>
</evidence>
<dbReference type="KEGG" id="sbf:JCM31447_320800"/>
<evidence type="ECO:0000256" key="10">
    <source>
        <dbReference type="ARBA" id="ARBA00023167"/>
    </source>
</evidence>
<dbReference type="GO" id="GO:0004477">
    <property type="term" value="F:methenyltetrahydrofolate cyclohydrolase activity"/>
    <property type="evidence" value="ECO:0007669"/>
    <property type="project" value="UniProtKB-UniRule"/>
</dbReference>
<evidence type="ECO:0000256" key="1">
    <source>
        <dbReference type="ARBA" id="ARBA00004777"/>
    </source>
</evidence>
<dbReference type="InterPro" id="IPR000672">
    <property type="entry name" value="THF_DH/CycHdrlase"/>
</dbReference>
<evidence type="ECO:0000256" key="2">
    <source>
        <dbReference type="ARBA" id="ARBA00011738"/>
    </source>
</evidence>
<dbReference type="Gene3D" id="3.40.50.720">
    <property type="entry name" value="NAD(P)-binding Rossmann-like Domain"/>
    <property type="match status" value="1"/>
</dbReference>
<dbReference type="PANTHER" id="PTHR48099">
    <property type="entry name" value="C-1-TETRAHYDROFOLATE SYNTHASE, CYTOPLASMIC-RELATED"/>
    <property type="match status" value="1"/>
</dbReference>
<dbReference type="PANTHER" id="PTHR48099:SF5">
    <property type="entry name" value="C-1-TETRAHYDROFOLATE SYNTHASE, CYTOPLASMIC"/>
    <property type="match status" value="1"/>
</dbReference>
<dbReference type="InterPro" id="IPR046346">
    <property type="entry name" value="Aminoacid_DH-like_N_sf"/>
</dbReference>
<dbReference type="Pfam" id="PF02882">
    <property type="entry name" value="THF_DHG_CYH_C"/>
    <property type="match status" value="1"/>
</dbReference>
<dbReference type="Pfam" id="PF00763">
    <property type="entry name" value="THF_DHG_CYH"/>
    <property type="match status" value="1"/>
</dbReference>
<dbReference type="PROSITE" id="PS00767">
    <property type="entry name" value="THF_DHG_CYH_2"/>
    <property type="match status" value="1"/>
</dbReference>
<dbReference type="Proteomes" id="UP000291236">
    <property type="component" value="Chromosome"/>
</dbReference>
<comment type="catalytic activity">
    <reaction evidence="12">
        <text>(6R)-5,10-methylene-5,6,7,8-tetrahydrofolate + NADP(+) = (6R)-5,10-methenyltetrahydrofolate + NADPH</text>
        <dbReference type="Rhea" id="RHEA:22812"/>
        <dbReference type="ChEBI" id="CHEBI:15636"/>
        <dbReference type="ChEBI" id="CHEBI:57455"/>
        <dbReference type="ChEBI" id="CHEBI:57783"/>
        <dbReference type="ChEBI" id="CHEBI:58349"/>
        <dbReference type="EC" id="1.5.1.5"/>
    </reaction>
</comment>
<comment type="pathway">
    <text evidence="1 12">One-carbon metabolism; tetrahydrofolate interconversion.</text>
</comment>
<dbReference type="InterPro" id="IPR020867">
    <property type="entry name" value="THF_DH/CycHdrlase_CS"/>
</dbReference>
<keyword evidence="8 12" id="KW-0560">Oxidoreductase</keyword>
<keyword evidence="7 12" id="KW-0521">NADP</keyword>
<keyword evidence="4 12" id="KW-0028">Amino-acid biosynthesis</keyword>
<dbReference type="AlphaFoldDB" id="A0A4V0P2C9"/>
<dbReference type="HAMAP" id="MF_01576">
    <property type="entry name" value="THF_DHG_CYH"/>
    <property type="match status" value="1"/>
</dbReference>
<evidence type="ECO:0000256" key="9">
    <source>
        <dbReference type="ARBA" id="ARBA00023102"/>
    </source>
</evidence>
<keyword evidence="11 12" id="KW-0511">Multifunctional enzyme</keyword>
<dbReference type="GO" id="GO:0006164">
    <property type="term" value="P:purine nucleotide biosynthetic process"/>
    <property type="evidence" value="ECO:0007669"/>
    <property type="project" value="UniProtKB-KW"/>
</dbReference>
<evidence type="ECO:0000259" key="14">
    <source>
        <dbReference type="Pfam" id="PF02882"/>
    </source>
</evidence>
<evidence type="ECO:0000256" key="7">
    <source>
        <dbReference type="ARBA" id="ARBA00022857"/>
    </source>
</evidence>
<dbReference type="EC" id="1.5.1.5" evidence="12"/>
<keyword evidence="9 12" id="KW-0368">Histidine biosynthesis</keyword>
<evidence type="ECO:0000256" key="6">
    <source>
        <dbReference type="ARBA" id="ARBA00022801"/>
    </source>
</evidence>
<dbReference type="FunFam" id="3.40.50.720:FF:000094">
    <property type="entry name" value="Bifunctional protein FolD"/>
    <property type="match status" value="1"/>
</dbReference>
<dbReference type="Gene3D" id="3.40.50.10860">
    <property type="entry name" value="Leucine Dehydrogenase, chain A, domain 1"/>
    <property type="match status" value="1"/>
</dbReference>
<dbReference type="GO" id="GO:0000105">
    <property type="term" value="P:L-histidine biosynthetic process"/>
    <property type="evidence" value="ECO:0007669"/>
    <property type="project" value="UniProtKB-KW"/>
</dbReference>
<reference evidence="15 16" key="1">
    <citation type="submission" date="2018-12" db="EMBL/GenBank/DDBJ databases">
        <title>Rubrispira sanarue gen. nov., sp., nov., a member of the order Silvanigrellales, isolated from a brackish lake in Hamamatsu Japan.</title>
        <authorList>
            <person name="Maejima Y."/>
            <person name="Iino T."/>
            <person name="Muraguchi Y."/>
            <person name="Fukuda K."/>
            <person name="Nojiri H."/>
            <person name="Ohkuma M."/>
            <person name="Moriuchi R."/>
            <person name="Dohra H."/>
            <person name="Kimbara K."/>
            <person name="Shintani M."/>
        </authorList>
    </citation>
    <scope>NUCLEOTIDE SEQUENCE [LARGE SCALE GENOMIC DNA]</scope>
    <source>
        <strain evidence="15 16">RF1110005</strain>
    </source>
</reference>
<dbReference type="InterPro" id="IPR036291">
    <property type="entry name" value="NAD(P)-bd_dom_sf"/>
</dbReference>
<keyword evidence="3 12" id="KW-0554">One-carbon metabolism</keyword>
<dbReference type="PROSITE" id="PS00766">
    <property type="entry name" value="THF_DHG_CYH_1"/>
    <property type="match status" value="1"/>
</dbReference>
<dbReference type="CDD" id="cd01080">
    <property type="entry name" value="NAD_bind_m-THF_DH_Cyclohyd"/>
    <property type="match status" value="1"/>
</dbReference>
<evidence type="ECO:0000256" key="4">
    <source>
        <dbReference type="ARBA" id="ARBA00022605"/>
    </source>
</evidence>
<evidence type="ECO:0000256" key="3">
    <source>
        <dbReference type="ARBA" id="ARBA00022563"/>
    </source>
</evidence>
<dbReference type="SUPFAM" id="SSF53223">
    <property type="entry name" value="Aminoacid dehydrogenase-like, N-terminal domain"/>
    <property type="match status" value="1"/>
</dbReference>
<comment type="caution">
    <text evidence="12">Lacks conserved residue(s) required for the propagation of feature annotation.</text>
</comment>
<feature type="domain" description="Tetrahydrofolate dehydrogenase/cyclohydrolase catalytic" evidence="13">
    <location>
        <begin position="34"/>
        <end position="143"/>
    </location>
</feature>
<dbReference type="PRINTS" id="PR00085">
    <property type="entry name" value="THFDHDRGNASE"/>
</dbReference>
<dbReference type="UniPathway" id="UPA00193"/>
<dbReference type="GO" id="GO:0004488">
    <property type="term" value="F:methylenetetrahydrofolate dehydrogenase (NADP+) activity"/>
    <property type="evidence" value="ECO:0007669"/>
    <property type="project" value="UniProtKB-UniRule"/>
</dbReference>
<dbReference type="GO" id="GO:0035999">
    <property type="term" value="P:tetrahydrofolate interconversion"/>
    <property type="evidence" value="ECO:0007669"/>
    <property type="project" value="UniProtKB-UniRule"/>
</dbReference>